<evidence type="ECO:0000256" key="3">
    <source>
        <dbReference type="ARBA" id="ARBA00022989"/>
    </source>
</evidence>
<evidence type="ECO:0000313" key="7">
    <source>
        <dbReference type="Proteomes" id="UP000180098"/>
    </source>
</evidence>
<dbReference type="PANTHER" id="PTHR43847:SF1">
    <property type="entry name" value="BLL3993 PROTEIN"/>
    <property type="match status" value="1"/>
</dbReference>
<dbReference type="GO" id="GO:0004671">
    <property type="term" value="F:protein C-terminal S-isoprenylcysteine carboxyl O-methyltransferase activity"/>
    <property type="evidence" value="ECO:0007669"/>
    <property type="project" value="InterPro"/>
</dbReference>
<name>A0A1S2LIR4_9BACI</name>
<evidence type="ECO:0000256" key="4">
    <source>
        <dbReference type="ARBA" id="ARBA00023136"/>
    </source>
</evidence>
<accession>A0A1S2LIR4</accession>
<organism evidence="6 7">
    <name type="scientific">Anaerobacillus arseniciselenatis</name>
    <dbReference type="NCBI Taxonomy" id="85682"/>
    <lineage>
        <taxon>Bacteria</taxon>
        <taxon>Bacillati</taxon>
        <taxon>Bacillota</taxon>
        <taxon>Bacilli</taxon>
        <taxon>Bacillales</taxon>
        <taxon>Bacillaceae</taxon>
        <taxon>Anaerobacillus</taxon>
    </lineage>
</organism>
<evidence type="ECO:0000256" key="1">
    <source>
        <dbReference type="ARBA" id="ARBA00004141"/>
    </source>
</evidence>
<keyword evidence="3 5" id="KW-1133">Transmembrane helix</keyword>
<dbReference type="GO" id="GO:0016020">
    <property type="term" value="C:membrane"/>
    <property type="evidence" value="ECO:0007669"/>
    <property type="project" value="UniProtKB-SubCell"/>
</dbReference>
<dbReference type="InterPro" id="IPR052527">
    <property type="entry name" value="Metal_cation-efflux_comp"/>
</dbReference>
<gene>
    <name evidence="6" type="ORF">BKP35_11575</name>
</gene>
<dbReference type="Gene3D" id="1.20.120.1630">
    <property type="match status" value="1"/>
</dbReference>
<sequence length="186" mass="21666">MFGIYLLIVIVICQRVIEVIIANKNAVWIKERGGYEVGREHYKYLVLLHTMFFLSLLVEVTVHPPKFVAWSIVPFFIFLIAQFGRVWALSSLGEFWNTRIMVLPGAKVIAKGPYQYIRHPNFVIVFTEIAVFPLIFQAYWTAVVFTIVNALVLSVRIRTEEKALKEATDYEEVFEKRGRFIPSYEK</sequence>
<dbReference type="GO" id="GO:0032259">
    <property type="term" value="P:methylation"/>
    <property type="evidence" value="ECO:0007669"/>
    <property type="project" value="UniProtKB-KW"/>
</dbReference>
<comment type="subcellular location">
    <subcellularLocation>
        <location evidence="1">Membrane</location>
        <topology evidence="1">Multi-pass membrane protein</topology>
    </subcellularLocation>
</comment>
<reference evidence="6 7" key="1">
    <citation type="submission" date="2016-10" db="EMBL/GenBank/DDBJ databases">
        <title>Draft genome sequences of four alkaliphilic bacteria belonging to the Anaerobacillus genus.</title>
        <authorList>
            <person name="Bassil N.M."/>
            <person name="Lloyd J.R."/>
        </authorList>
    </citation>
    <scope>NUCLEOTIDE SEQUENCE [LARGE SCALE GENOMIC DNA]</scope>
    <source>
        <strain evidence="6 7">DSM 15340</strain>
    </source>
</reference>
<keyword evidence="4 5" id="KW-0472">Membrane</keyword>
<dbReference type="PANTHER" id="PTHR43847">
    <property type="entry name" value="BLL3993 PROTEIN"/>
    <property type="match status" value="1"/>
</dbReference>
<dbReference type="RefSeq" id="WP_071313510.1">
    <property type="nucleotide sequence ID" value="NZ_MLQQ01000026.1"/>
</dbReference>
<keyword evidence="6" id="KW-0489">Methyltransferase</keyword>
<keyword evidence="7" id="KW-1185">Reference proteome</keyword>
<evidence type="ECO:0000256" key="2">
    <source>
        <dbReference type="ARBA" id="ARBA00022692"/>
    </source>
</evidence>
<feature type="transmembrane region" description="Helical" evidence="5">
    <location>
        <begin position="68"/>
        <end position="88"/>
    </location>
</feature>
<dbReference type="EMBL" id="MLQQ01000026">
    <property type="protein sequence ID" value="OIJ11577.1"/>
    <property type="molecule type" value="Genomic_DNA"/>
</dbReference>
<dbReference type="InterPro" id="IPR007269">
    <property type="entry name" value="ICMT_MeTrfase"/>
</dbReference>
<proteinExistence type="predicted"/>
<dbReference type="Pfam" id="PF04140">
    <property type="entry name" value="ICMT"/>
    <property type="match status" value="1"/>
</dbReference>
<feature type="transmembrane region" description="Helical" evidence="5">
    <location>
        <begin position="44"/>
        <end position="62"/>
    </location>
</feature>
<dbReference type="OrthoDB" id="7203053at2"/>
<keyword evidence="2 5" id="KW-0812">Transmembrane</keyword>
<comment type="caution">
    <text evidence="6">The sequence shown here is derived from an EMBL/GenBank/DDBJ whole genome shotgun (WGS) entry which is preliminary data.</text>
</comment>
<feature type="transmembrane region" description="Helical" evidence="5">
    <location>
        <begin position="6"/>
        <end position="23"/>
    </location>
</feature>
<feature type="transmembrane region" description="Helical" evidence="5">
    <location>
        <begin position="129"/>
        <end position="155"/>
    </location>
</feature>
<evidence type="ECO:0000256" key="5">
    <source>
        <dbReference type="SAM" id="Phobius"/>
    </source>
</evidence>
<dbReference type="Proteomes" id="UP000180098">
    <property type="component" value="Unassembled WGS sequence"/>
</dbReference>
<keyword evidence="6" id="KW-0808">Transferase</keyword>
<protein>
    <submittedName>
        <fullName evidence="6">Isoprenylcysteine carboxyl methyltransferase</fullName>
    </submittedName>
</protein>
<evidence type="ECO:0000313" key="6">
    <source>
        <dbReference type="EMBL" id="OIJ11577.1"/>
    </source>
</evidence>
<dbReference type="AlphaFoldDB" id="A0A1S2LIR4"/>